<comment type="similarity">
    <text evidence="1">Belongs to the SF3B1 family.</text>
</comment>
<accession>A0ABV2AUK3</accession>
<name>A0ABV2AUK3_9EUKA</name>
<dbReference type="InterPro" id="IPR016024">
    <property type="entry name" value="ARM-type_fold"/>
</dbReference>
<comment type="caution">
    <text evidence="3">The sequence shown here is derived from an EMBL/GenBank/DDBJ whole genome shotgun (WGS) entry which is preliminary data.</text>
</comment>
<evidence type="ECO:0000313" key="4">
    <source>
        <dbReference type="Proteomes" id="UP001439008"/>
    </source>
</evidence>
<evidence type="ECO:0000256" key="2">
    <source>
        <dbReference type="ARBA" id="ARBA00022728"/>
    </source>
</evidence>
<keyword evidence="4" id="KW-1185">Reference proteome</keyword>
<dbReference type="EMBL" id="JBDODL010005770">
    <property type="protein sequence ID" value="MES1923350.1"/>
    <property type="molecule type" value="Genomic_DNA"/>
</dbReference>
<sequence>MTFLFEYIGEMGKDYIYSILTLMEDALTDRDLVHRQTACTAVKHIALGVAGYGYEDAMFHLINMVLPNCFETSPHMINAVTEAFDGMRLALGPGVVIHYLLQGLFHPARKVRTIYWRLYNNLYIGSQDSLVAFYPDIPNSEDNVFHREELDYFI</sequence>
<keyword evidence="2" id="KW-0747">Spliceosome</keyword>
<keyword evidence="2" id="KW-0508">mRNA splicing</keyword>
<dbReference type="SUPFAM" id="SSF48371">
    <property type="entry name" value="ARM repeat"/>
    <property type="match status" value="1"/>
</dbReference>
<evidence type="ECO:0000256" key="1">
    <source>
        <dbReference type="ARBA" id="ARBA00005754"/>
    </source>
</evidence>
<evidence type="ECO:0000313" key="3">
    <source>
        <dbReference type="EMBL" id="MES1923350.1"/>
    </source>
</evidence>
<dbReference type="PANTHER" id="PTHR12097">
    <property type="entry name" value="SPLICING FACTOR 3B, SUBUNIT 1-RELATED"/>
    <property type="match status" value="1"/>
</dbReference>
<keyword evidence="2" id="KW-0507">mRNA processing</keyword>
<dbReference type="Gene3D" id="1.25.10.10">
    <property type="entry name" value="Leucine-rich Repeat Variant"/>
    <property type="match status" value="1"/>
</dbReference>
<dbReference type="Proteomes" id="UP001439008">
    <property type="component" value="Unassembled WGS sequence"/>
</dbReference>
<protein>
    <submittedName>
        <fullName evidence="3">Splicing factor 3B subunit 1</fullName>
    </submittedName>
</protein>
<reference evidence="3 4" key="1">
    <citation type="journal article" date="2024" name="BMC Biol.">
        <title>Comparative genomics of Ascetosporea gives new insight into the evolutionary basis for animal parasitism in Rhizaria.</title>
        <authorList>
            <person name="Hiltunen Thoren M."/>
            <person name="Onut-Brannstrom I."/>
            <person name="Alfjorden A."/>
            <person name="Peckova H."/>
            <person name="Swords F."/>
            <person name="Hooper C."/>
            <person name="Holzer A.S."/>
            <person name="Bass D."/>
            <person name="Burki F."/>
        </authorList>
    </citation>
    <scope>NUCLEOTIDE SEQUENCE [LARGE SCALE GENOMIC DNA]</scope>
    <source>
        <strain evidence="3">20-A016</strain>
    </source>
</reference>
<proteinExistence type="inferred from homology"/>
<organism evidence="3 4">
    <name type="scientific">Bonamia ostreae</name>
    <dbReference type="NCBI Taxonomy" id="126728"/>
    <lineage>
        <taxon>Eukaryota</taxon>
        <taxon>Sar</taxon>
        <taxon>Rhizaria</taxon>
        <taxon>Endomyxa</taxon>
        <taxon>Ascetosporea</taxon>
        <taxon>Haplosporida</taxon>
        <taxon>Bonamia</taxon>
    </lineage>
</organism>
<gene>
    <name evidence="3" type="primary">SF3B1</name>
    <name evidence="3" type="ORF">MHBO_004914</name>
</gene>
<dbReference type="InterPro" id="IPR011989">
    <property type="entry name" value="ARM-like"/>
</dbReference>
<dbReference type="InterPro" id="IPR038737">
    <property type="entry name" value="SF3b_su1-like"/>
</dbReference>